<dbReference type="Proteomes" id="UP000270094">
    <property type="component" value="Unassembled WGS sequence"/>
</dbReference>
<proteinExistence type="predicted"/>
<sequence>MLSGPVSGCTGRRPLDQKDTSIISCSAPTVPGHSPPTPMFTPFSKLQGASTIHTHLAGNKVKEDGCEADQ</sequence>
<evidence type="ECO:0000313" key="2">
    <source>
        <dbReference type="Proteomes" id="UP000270094"/>
    </source>
</evidence>
<accession>A0A3P7I7D0</accession>
<name>A0A3P7I7D0_STRVU</name>
<evidence type="ECO:0000313" key="1">
    <source>
        <dbReference type="EMBL" id="VDM65326.1"/>
    </source>
</evidence>
<organism evidence="1 2">
    <name type="scientific">Strongylus vulgaris</name>
    <name type="common">Blood worm</name>
    <dbReference type="NCBI Taxonomy" id="40348"/>
    <lineage>
        <taxon>Eukaryota</taxon>
        <taxon>Metazoa</taxon>
        <taxon>Ecdysozoa</taxon>
        <taxon>Nematoda</taxon>
        <taxon>Chromadorea</taxon>
        <taxon>Rhabditida</taxon>
        <taxon>Rhabditina</taxon>
        <taxon>Rhabditomorpha</taxon>
        <taxon>Strongyloidea</taxon>
        <taxon>Strongylidae</taxon>
        <taxon>Strongylus</taxon>
    </lineage>
</organism>
<gene>
    <name evidence="1" type="ORF">SVUK_LOCUS324</name>
</gene>
<keyword evidence="2" id="KW-1185">Reference proteome</keyword>
<dbReference type="EMBL" id="UYYB01000510">
    <property type="protein sequence ID" value="VDM65326.1"/>
    <property type="molecule type" value="Genomic_DNA"/>
</dbReference>
<protein>
    <submittedName>
        <fullName evidence="1">Uncharacterized protein</fullName>
    </submittedName>
</protein>
<reference evidence="1 2" key="1">
    <citation type="submission" date="2018-11" db="EMBL/GenBank/DDBJ databases">
        <authorList>
            <consortium name="Pathogen Informatics"/>
        </authorList>
    </citation>
    <scope>NUCLEOTIDE SEQUENCE [LARGE SCALE GENOMIC DNA]</scope>
</reference>
<dbReference type="AlphaFoldDB" id="A0A3P7I7D0"/>